<evidence type="ECO:0000313" key="7">
    <source>
        <dbReference type="EMBL" id="MCD2514819.1"/>
    </source>
</evidence>
<evidence type="ECO:0000256" key="3">
    <source>
        <dbReference type="ARBA" id="ARBA00023237"/>
    </source>
</evidence>
<comment type="caution">
    <text evidence="7">The sequence shown here is derived from an EMBL/GenBank/DDBJ whole genome shotgun (WGS) entry which is preliminary data.</text>
</comment>
<evidence type="ECO:0000256" key="1">
    <source>
        <dbReference type="ARBA" id="ARBA00022729"/>
    </source>
</evidence>
<keyword evidence="3 4" id="KW-0998">Cell outer membrane</keyword>
<feature type="compositionally biased region" description="Polar residues" evidence="5">
    <location>
        <begin position="202"/>
        <end position="211"/>
    </location>
</feature>
<evidence type="ECO:0000313" key="8">
    <source>
        <dbReference type="Proteomes" id="UP001179361"/>
    </source>
</evidence>
<keyword evidence="4" id="KW-0564">Palmitate</keyword>
<comment type="subunit">
    <text evidence="4">Part of the Bam complex.</text>
</comment>
<dbReference type="HAMAP" id="MF_00925">
    <property type="entry name" value="OM_assembly_BamE"/>
    <property type="match status" value="1"/>
</dbReference>
<name>A0ABS8PZ90_9BURK</name>
<dbReference type="Proteomes" id="UP001179361">
    <property type="component" value="Unassembled WGS sequence"/>
</dbReference>
<feature type="region of interest" description="Disordered" evidence="5">
    <location>
        <begin position="184"/>
        <end position="211"/>
    </location>
</feature>
<keyword evidence="4" id="KW-0449">Lipoprotein</keyword>
<dbReference type="Gene3D" id="3.30.1450.10">
    <property type="match status" value="1"/>
</dbReference>
<dbReference type="PANTHER" id="PTHR37482">
    <property type="entry name" value="OUTER MEMBRANE PROTEIN ASSEMBLY FACTOR BAME"/>
    <property type="match status" value="1"/>
</dbReference>
<dbReference type="InterPro" id="IPR007450">
    <property type="entry name" value="BamE_dom"/>
</dbReference>
<evidence type="ECO:0000256" key="2">
    <source>
        <dbReference type="ARBA" id="ARBA00023136"/>
    </source>
</evidence>
<evidence type="ECO:0000256" key="5">
    <source>
        <dbReference type="SAM" id="MobiDB-lite"/>
    </source>
</evidence>
<comment type="subcellular location">
    <subcellularLocation>
        <location evidence="4">Cell outer membrane</location>
        <topology evidence="4">Lipid-anchor</topology>
    </subcellularLocation>
</comment>
<dbReference type="EMBL" id="JAJNOC010000001">
    <property type="protein sequence ID" value="MCD2514819.1"/>
    <property type="molecule type" value="Genomic_DNA"/>
</dbReference>
<feature type="domain" description="Outer membrane protein assembly factor BamE" evidence="6">
    <location>
        <begin position="94"/>
        <end position="163"/>
    </location>
</feature>
<comment type="function">
    <text evidence="4">Part of the outer membrane protein assembly complex, which is involved in assembly and insertion of beta-barrel proteins into the outer membrane.</text>
</comment>
<dbReference type="RefSeq" id="WP_231056167.1">
    <property type="nucleotide sequence ID" value="NZ_JAJNOC010000001.1"/>
</dbReference>
<evidence type="ECO:0000259" key="6">
    <source>
        <dbReference type="Pfam" id="PF04355"/>
    </source>
</evidence>
<dbReference type="InterPro" id="IPR037873">
    <property type="entry name" value="BamE-like"/>
</dbReference>
<sequence>MHVKQAVLRRGFQKPAARAAIAAGLACVLTLSGCASWRNQTRPAPPASTDPAVQAADAEKAAAAANAGAQTVQATKLQKFFWIFSPYRPDIQQGNFVSQEMLEQLKVGQSREQVRFLLGSPLLTDMFHADRWDFPFYLARGNGEITTSRVTIYFKDDKVEKFEGGNLPSERDYIERIAGPIKGGKAAELPPKAPERGAVTIDASSNGPARN</sequence>
<evidence type="ECO:0000256" key="4">
    <source>
        <dbReference type="HAMAP-Rule" id="MF_00925"/>
    </source>
</evidence>
<dbReference type="InterPro" id="IPR026592">
    <property type="entry name" value="BamE"/>
</dbReference>
<gene>
    <name evidence="4" type="primary">bamE</name>
    <name evidence="7" type="ORF">LQ564_00650</name>
</gene>
<accession>A0ABS8PZ90</accession>
<reference evidence="7" key="1">
    <citation type="submission" date="2021-11" db="EMBL/GenBank/DDBJ databases">
        <title>The complete genome of Massilia sp sp. G4R7.</title>
        <authorList>
            <person name="Liu L."/>
            <person name="Yue J."/>
            <person name="Yuan J."/>
            <person name="Yang F."/>
            <person name="Li L."/>
        </authorList>
    </citation>
    <scope>NUCLEOTIDE SEQUENCE</scope>
    <source>
        <strain evidence="7">G4R7</strain>
    </source>
</reference>
<protein>
    <recommendedName>
        <fullName evidence="4">Outer membrane protein assembly factor BamE</fullName>
    </recommendedName>
</protein>
<dbReference type="Pfam" id="PF04355">
    <property type="entry name" value="BamE"/>
    <property type="match status" value="1"/>
</dbReference>
<proteinExistence type="inferred from homology"/>
<keyword evidence="1 4" id="KW-0732">Signal</keyword>
<organism evidence="7 8">
    <name type="scientific">Massilia phyllostachyos</name>
    <dbReference type="NCBI Taxonomy" id="2898585"/>
    <lineage>
        <taxon>Bacteria</taxon>
        <taxon>Pseudomonadati</taxon>
        <taxon>Pseudomonadota</taxon>
        <taxon>Betaproteobacteria</taxon>
        <taxon>Burkholderiales</taxon>
        <taxon>Oxalobacteraceae</taxon>
        <taxon>Telluria group</taxon>
        <taxon>Massilia</taxon>
    </lineage>
</organism>
<comment type="similarity">
    <text evidence="4">Belongs to the BamE family.</text>
</comment>
<keyword evidence="2 4" id="KW-0472">Membrane</keyword>
<keyword evidence="8" id="KW-1185">Reference proteome</keyword>
<dbReference type="PANTHER" id="PTHR37482:SF1">
    <property type="entry name" value="OUTER MEMBRANE PROTEIN ASSEMBLY FACTOR BAME"/>
    <property type="match status" value="1"/>
</dbReference>
<dbReference type="PROSITE" id="PS51257">
    <property type="entry name" value="PROKAR_LIPOPROTEIN"/>
    <property type="match status" value="1"/>
</dbReference>